<dbReference type="CDD" id="cd06926">
    <property type="entry name" value="RNAP_II_RPB11"/>
    <property type="match status" value="1"/>
</dbReference>
<dbReference type="Proteomes" id="UP000694417">
    <property type="component" value="Unplaced"/>
</dbReference>
<dbReference type="HAMAP" id="MF_00261">
    <property type="entry name" value="RNApol_arch_Rpo11"/>
    <property type="match status" value="1"/>
</dbReference>
<comment type="similarity">
    <text evidence="5">Belongs to the archaeal Rpo11/eukaryotic RPB11/RPC19 RNA polymerase subunit family.</text>
</comment>
<dbReference type="InterPro" id="IPR036603">
    <property type="entry name" value="RBP11-like"/>
</dbReference>
<reference evidence="7" key="2">
    <citation type="submission" date="2025-09" db="UniProtKB">
        <authorList>
            <consortium name="Ensembl"/>
        </authorList>
    </citation>
    <scope>IDENTIFICATION</scope>
</reference>
<dbReference type="InterPro" id="IPR037685">
    <property type="entry name" value="RBP11"/>
</dbReference>
<dbReference type="Gene3D" id="3.30.1360.10">
    <property type="entry name" value="RNA polymerase, RBP11-like subunit"/>
    <property type="match status" value="1"/>
</dbReference>
<keyword evidence="4" id="KW-0539">Nucleus</keyword>
<evidence type="ECO:0000256" key="1">
    <source>
        <dbReference type="ARBA" id="ARBA00004123"/>
    </source>
</evidence>
<dbReference type="InterPro" id="IPR008193">
    <property type="entry name" value="RNA_pol_Rpb11_13-16kDa_CS"/>
</dbReference>
<dbReference type="GO" id="GO:0003677">
    <property type="term" value="F:DNA binding"/>
    <property type="evidence" value="ECO:0007669"/>
    <property type="project" value="InterPro"/>
</dbReference>
<dbReference type="GO" id="GO:0005665">
    <property type="term" value="C:RNA polymerase II, core complex"/>
    <property type="evidence" value="ECO:0007669"/>
    <property type="project" value="InterPro"/>
</dbReference>
<dbReference type="PANTHER" id="PTHR13946">
    <property type="entry name" value="DNA-DIRECTED RNA POLYMERASE I,II,III"/>
    <property type="match status" value="1"/>
</dbReference>
<evidence type="ECO:0000256" key="4">
    <source>
        <dbReference type="ARBA" id="ARBA00023242"/>
    </source>
</evidence>
<protein>
    <recommendedName>
        <fullName evidence="6">DNA-directed RNA polymerase RBP11-like dimerisation domain-containing protein</fullName>
    </recommendedName>
</protein>
<keyword evidence="3" id="KW-0804">Transcription</keyword>
<evidence type="ECO:0000313" key="7">
    <source>
        <dbReference type="Ensembl" id="ENSUPAP00010019173.1"/>
    </source>
</evidence>
<evidence type="ECO:0000256" key="5">
    <source>
        <dbReference type="ARBA" id="ARBA00025751"/>
    </source>
</evidence>
<feature type="domain" description="DNA-directed RNA polymerase RBP11-like dimerisation" evidence="6">
    <location>
        <begin position="31"/>
        <end position="103"/>
    </location>
</feature>
<dbReference type="GO" id="GO:0006366">
    <property type="term" value="P:transcription by RNA polymerase II"/>
    <property type="evidence" value="ECO:0007669"/>
    <property type="project" value="InterPro"/>
</dbReference>
<evidence type="ECO:0000256" key="3">
    <source>
        <dbReference type="ARBA" id="ARBA00023163"/>
    </source>
</evidence>
<dbReference type="GeneTree" id="ENSGT00550000074975"/>
<dbReference type="InterPro" id="IPR009025">
    <property type="entry name" value="RBP11-like_dimer"/>
</dbReference>
<dbReference type="GO" id="GO:0046983">
    <property type="term" value="F:protein dimerization activity"/>
    <property type="evidence" value="ECO:0007669"/>
    <property type="project" value="InterPro"/>
</dbReference>
<keyword evidence="2" id="KW-0240">DNA-directed RNA polymerase</keyword>
<dbReference type="PANTHER" id="PTHR13946:SF46">
    <property type="entry name" value="DNA-DIRECTED RNA POLYMERASE II SUBUNIT RPB11-A-RELATED"/>
    <property type="match status" value="1"/>
</dbReference>
<evidence type="ECO:0000313" key="8">
    <source>
        <dbReference type="Proteomes" id="UP000694417"/>
    </source>
</evidence>
<dbReference type="Ensembl" id="ENSUPAT00010021816.1">
    <property type="protein sequence ID" value="ENSUPAP00010019173.1"/>
    <property type="gene ID" value="ENSUPAG00010015171.1"/>
</dbReference>
<sequence>MNAPPAFESFLLFEGEKKITINKDTKVPNACLFTINKEDHTLGNIIKSQLLKDPQVLFAGYKVPHPLEHKIIIRVQTTPDYSPQEAFTNAITDLISELSLLEERFRVRLRVLVELFPGPHPGFPRAVSWEASGGRHQGSGTSPTSPGALTRAVELRGAVSCTLVVPMGPGDLLLLEAVLVSPLLLGSWCLRPVCLQVLPRGSSSQVGLSHHSLGQFR</sequence>
<dbReference type="GO" id="GO:0003899">
    <property type="term" value="F:DNA-directed RNA polymerase activity"/>
    <property type="evidence" value="ECO:0007669"/>
    <property type="project" value="InterPro"/>
</dbReference>
<proteinExistence type="inferred from homology"/>
<keyword evidence="8" id="KW-1185">Reference proteome</keyword>
<name>A0A8D2HTS6_UROPR</name>
<dbReference type="FunFam" id="3.30.1360.10:FF:000003">
    <property type="entry name" value="DNA-directed RNA polymerase II subunit RPB11"/>
    <property type="match status" value="1"/>
</dbReference>
<dbReference type="PROSITE" id="PS01154">
    <property type="entry name" value="RNA_POL_L_13KD"/>
    <property type="match status" value="1"/>
</dbReference>
<dbReference type="SUPFAM" id="SSF55257">
    <property type="entry name" value="RBP11-like subunits of RNA polymerase"/>
    <property type="match status" value="1"/>
</dbReference>
<dbReference type="Pfam" id="PF13656">
    <property type="entry name" value="RNA_pol_L_2"/>
    <property type="match status" value="1"/>
</dbReference>
<evidence type="ECO:0000256" key="2">
    <source>
        <dbReference type="ARBA" id="ARBA00022478"/>
    </source>
</evidence>
<evidence type="ECO:0000259" key="6">
    <source>
        <dbReference type="Pfam" id="PF13656"/>
    </source>
</evidence>
<organism evidence="7 8">
    <name type="scientific">Urocitellus parryii</name>
    <name type="common">Arctic ground squirrel</name>
    <name type="synonym">Spermophilus parryii</name>
    <dbReference type="NCBI Taxonomy" id="9999"/>
    <lineage>
        <taxon>Eukaryota</taxon>
        <taxon>Metazoa</taxon>
        <taxon>Chordata</taxon>
        <taxon>Craniata</taxon>
        <taxon>Vertebrata</taxon>
        <taxon>Euteleostomi</taxon>
        <taxon>Mammalia</taxon>
        <taxon>Eutheria</taxon>
        <taxon>Euarchontoglires</taxon>
        <taxon>Glires</taxon>
        <taxon>Rodentia</taxon>
        <taxon>Sciuromorpha</taxon>
        <taxon>Sciuridae</taxon>
        <taxon>Xerinae</taxon>
        <taxon>Marmotini</taxon>
        <taxon>Urocitellus</taxon>
    </lineage>
</organism>
<reference evidence="7" key="1">
    <citation type="submission" date="2025-08" db="UniProtKB">
        <authorList>
            <consortium name="Ensembl"/>
        </authorList>
    </citation>
    <scope>IDENTIFICATION</scope>
</reference>
<comment type="subcellular location">
    <subcellularLocation>
        <location evidence="1">Nucleus</location>
    </subcellularLocation>
</comment>
<gene>
    <name evidence="7" type="primary">Polr2j</name>
</gene>
<dbReference type="InterPro" id="IPR022905">
    <property type="entry name" value="Rpo11-like"/>
</dbReference>
<dbReference type="AlphaFoldDB" id="A0A8D2HTS6"/>
<accession>A0A8D2HTS6</accession>